<dbReference type="AlphaFoldDB" id="A0A4U0RMN5"/>
<evidence type="ECO:0000313" key="1">
    <source>
        <dbReference type="EMBL" id="TJZ97129.1"/>
    </source>
</evidence>
<name>A0A4U0RMN5_9ACTN</name>
<proteinExistence type="predicted"/>
<protein>
    <submittedName>
        <fullName evidence="1">Uncharacterized protein</fullName>
    </submittedName>
</protein>
<sequence length="153" mass="16951">MTDSTELEAALGRMVYWAAALEMSMRFVGEMLAPTGDEKDALADTKMTGRVLSAVVGIASDRSEITPKELDELKEIVKDARSSLEIRNDYIHGAWGEVDGVLLAMNRRPGTFRTRPLAVADLEALATELQGLVNRTTDWSLAVFRKTHPQVFR</sequence>
<reference evidence="1 2" key="1">
    <citation type="submission" date="2019-04" db="EMBL/GenBank/DDBJ databases">
        <title>Streptomyces oryziradicis sp. nov., a novel actinomycete isolated from rhizosphere soil of rice (Oryza sativa L.).</title>
        <authorList>
            <person name="Li C."/>
        </authorList>
    </citation>
    <scope>NUCLEOTIDE SEQUENCE [LARGE SCALE GENOMIC DNA]</scope>
    <source>
        <strain evidence="1 2">NEAU-C40</strain>
    </source>
</reference>
<gene>
    <name evidence="1" type="ORF">FCI23_49885</name>
</gene>
<dbReference type="RefSeq" id="WP_136730610.1">
    <property type="nucleotide sequence ID" value="NZ_SUMC01000147.1"/>
</dbReference>
<dbReference type="Proteomes" id="UP000305778">
    <property type="component" value="Unassembled WGS sequence"/>
</dbReference>
<dbReference type="OrthoDB" id="4242301at2"/>
<keyword evidence="2" id="KW-1185">Reference proteome</keyword>
<dbReference type="EMBL" id="SUMC01000147">
    <property type="protein sequence ID" value="TJZ97129.1"/>
    <property type="molecule type" value="Genomic_DNA"/>
</dbReference>
<evidence type="ECO:0000313" key="2">
    <source>
        <dbReference type="Proteomes" id="UP000305778"/>
    </source>
</evidence>
<accession>A0A4U0RMN5</accession>
<organism evidence="1 2">
    <name type="scientific">Actinacidiphila oryziradicis</name>
    <dbReference type="NCBI Taxonomy" id="2571141"/>
    <lineage>
        <taxon>Bacteria</taxon>
        <taxon>Bacillati</taxon>
        <taxon>Actinomycetota</taxon>
        <taxon>Actinomycetes</taxon>
        <taxon>Kitasatosporales</taxon>
        <taxon>Streptomycetaceae</taxon>
        <taxon>Actinacidiphila</taxon>
    </lineage>
</organism>
<comment type="caution">
    <text evidence="1">The sequence shown here is derived from an EMBL/GenBank/DDBJ whole genome shotgun (WGS) entry which is preliminary data.</text>
</comment>